<comment type="caution">
    <text evidence="1">The sequence shown here is derived from an EMBL/GenBank/DDBJ whole genome shotgun (WGS) entry which is preliminary data.</text>
</comment>
<dbReference type="InterPro" id="IPR015051">
    <property type="entry name" value="YoaG"/>
</dbReference>
<dbReference type="AlphaFoldDB" id="A0A8K0V0W4"/>
<gene>
    <name evidence="1" type="ORF">JJB97_04380</name>
</gene>
<accession>A0A8K0V0W4</accession>
<dbReference type="Pfam" id="PF08956">
    <property type="entry name" value="DUF1869"/>
    <property type="match status" value="1"/>
</dbReference>
<reference evidence="1" key="1">
    <citation type="submission" date="2021-01" db="EMBL/GenBank/DDBJ databases">
        <title>Intestinitalea alba gen. nov., sp. nov., a novel genus of the family Enterobacteriaceae, isolated from the gut of the plastic-eating mealworm Tenebrio molitor L.</title>
        <authorList>
            <person name="Yang Y."/>
        </authorList>
    </citation>
    <scope>NUCLEOTIDE SEQUENCE</scope>
    <source>
        <strain evidence="1">BIT-L3</strain>
    </source>
</reference>
<dbReference type="InterPro" id="IPR036489">
    <property type="entry name" value="YoaG_sf"/>
</dbReference>
<organism evidence="1 2">
    <name type="scientific">Tenebrionibacter intestinalis</name>
    <dbReference type="NCBI Taxonomy" id="2799638"/>
    <lineage>
        <taxon>Bacteria</taxon>
        <taxon>Pseudomonadati</taxon>
        <taxon>Pseudomonadota</taxon>
        <taxon>Gammaproteobacteria</taxon>
        <taxon>Enterobacterales</taxon>
        <taxon>Enterobacteriaceae</taxon>
        <taxon>Tenebrionibacter/Tenebrionicola group</taxon>
        <taxon>Tenebrionibacter</taxon>
    </lineage>
</organism>
<keyword evidence="2" id="KW-1185">Reference proteome</keyword>
<evidence type="ECO:0000313" key="2">
    <source>
        <dbReference type="Proteomes" id="UP000659047"/>
    </source>
</evidence>
<dbReference type="EMBL" id="JAEPBH010000008">
    <property type="protein sequence ID" value="MBK4714581.1"/>
    <property type="molecule type" value="Genomic_DNA"/>
</dbReference>
<sequence>MTDENKGYALELTDIGTRQKQEKVYLKPMSLYIPEAGAKAVAELIDGLPGAGEKGVTLTVTNKNNGVSVDKTFTSLTALTDKTTAADAVKDLINIVRGYDTDEDTNVCGW</sequence>
<name>A0A8K0V0W4_9ENTR</name>
<proteinExistence type="predicted"/>
<evidence type="ECO:0000313" key="1">
    <source>
        <dbReference type="EMBL" id="MBK4714581.1"/>
    </source>
</evidence>
<protein>
    <submittedName>
        <fullName evidence="1">DUF1869 domain-containing protein</fullName>
    </submittedName>
</protein>
<dbReference type="SUPFAM" id="SSF103063">
    <property type="entry name" value="Hypothetical protein YoaG"/>
    <property type="match status" value="1"/>
</dbReference>
<dbReference type="Proteomes" id="UP000659047">
    <property type="component" value="Unassembled WGS sequence"/>
</dbReference>
<dbReference type="RefSeq" id="WP_238712681.1">
    <property type="nucleotide sequence ID" value="NZ_JAEPBH010000008.1"/>
</dbReference>
<dbReference type="Gene3D" id="3.30.160.220">
    <property type="entry name" value="YoaG"/>
    <property type="match status" value="2"/>
</dbReference>